<dbReference type="Pfam" id="PF13403">
    <property type="entry name" value="Hint_2"/>
    <property type="match status" value="1"/>
</dbReference>
<feature type="domain" description="Hedgehog/Intein (Hint)" evidence="1">
    <location>
        <begin position="149"/>
        <end position="284"/>
    </location>
</feature>
<organism evidence="2 3">
    <name type="scientific">Rhodobacter aestuarii</name>
    <dbReference type="NCBI Taxonomy" id="453582"/>
    <lineage>
        <taxon>Bacteria</taxon>
        <taxon>Pseudomonadati</taxon>
        <taxon>Pseudomonadota</taxon>
        <taxon>Alphaproteobacteria</taxon>
        <taxon>Rhodobacterales</taxon>
        <taxon>Rhodobacter group</taxon>
        <taxon>Rhodobacter</taxon>
    </lineage>
</organism>
<dbReference type="AlphaFoldDB" id="A0A1N7NRC6"/>
<protein>
    <submittedName>
        <fullName evidence="2">Hint domain-containing protein</fullName>
    </submittedName>
</protein>
<proteinExistence type="predicted"/>
<dbReference type="InterPro" id="IPR028992">
    <property type="entry name" value="Hedgehog/Intein_dom"/>
</dbReference>
<reference evidence="3" key="1">
    <citation type="submission" date="2017-01" db="EMBL/GenBank/DDBJ databases">
        <authorList>
            <person name="Varghese N."/>
            <person name="Submissions S."/>
        </authorList>
    </citation>
    <scope>NUCLEOTIDE SEQUENCE [LARGE SCALE GENOMIC DNA]</scope>
    <source>
        <strain evidence="3">DSM 19945</strain>
    </source>
</reference>
<accession>A0A1N7NRC6</accession>
<evidence type="ECO:0000313" key="2">
    <source>
        <dbReference type="EMBL" id="SIT00935.1"/>
    </source>
</evidence>
<gene>
    <name evidence="2" type="ORF">SAMN05421580_108102</name>
</gene>
<dbReference type="STRING" id="453582.SAMN05421580_108102"/>
<dbReference type="Proteomes" id="UP000186221">
    <property type="component" value="Unassembled WGS sequence"/>
</dbReference>
<dbReference type="InterPro" id="IPR036844">
    <property type="entry name" value="Hint_dom_sf"/>
</dbReference>
<name>A0A1N7NRC6_9RHOB</name>
<keyword evidence="3" id="KW-1185">Reference proteome</keyword>
<dbReference type="RefSeq" id="WP_076485395.1">
    <property type="nucleotide sequence ID" value="NZ_FTOG01000008.1"/>
</dbReference>
<dbReference type="SUPFAM" id="SSF51294">
    <property type="entry name" value="Hedgehog/intein (Hint) domain"/>
    <property type="match status" value="1"/>
</dbReference>
<dbReference type="Gene3D" id="2.170.16.10">
    <property type="entry name" value="Hedgehog/Intein (Hint) domain"/>
    <property type="match status" value="1"/>
</dbReference>
<evidence type="ECO:0000313" key="3">
    <source>
        <dbReference type="Proteomes" id="UP000186221"/>
    </source>
</evidence>
<evidence type="ECO:0000259" key="1">
    <source>
        <dbReference type="Pfam" id="PF13403"/>
    </source>
</evidence>
<dbReference type="EMBL" id="FTOG01000008">
    <property type="protein sequence ID" value="SIT00935.1"/>
    <property type="molecule type" value="Genomic_DNA"/>
</dbReference>
<sequence>MPTFGAWQLSDLIISGPDPFGSNAVANPDTVGATTFTINPAASLRFVTLSDDDSIFEDADGDQELVAPMVFDGVSYGSGGAGDVETEYSYVVRPVGSNDPADNITIYVLEFEGDVHGIASSERLLAGRDYQIVAIESDDPTVAYTAMAVCFAAGTLIATRRGPKPVETLQPGDKLQTSDNGFRPVDWVGRWRVNGRGRSAPVRIAPGVLNNDRALYLSGQHRVLLRPTAGPLVGEEVLVAAKTLVGLPGITRLPCKRIEWVHVLMPEHEVIFAENARAESLLAGPRALSLIEPQQAQALRRELAEDPLHGLPARPIVPPAKVERMILSYRGGKGPAAVAGLKLTLGT</sequence>
<dbReference type="OrthoDB" id="6305173at2"/>